<dbReference type="Proteomes" id="UP001172082">
    <property type="component" value="Unassembled WGS sequence"/>
</dbReference>
<keyword evidence="2" id="KW-0378">Hydrolase</keyword>
<dbReference type="EMBL" id="JAUJEA010000006">
    <property type="protein sequence ID" value="MDN5203202.1"/>
    <property type="molecule type" value="Genomic_DNA"/>
</dbReference>
<reference evidence="2" key="1">
    <citation type="submission" date="2023-06" db="EMBL/GenBank/DDBJ databases">
        <title>Genomic of Parafulvivirga corallium.</title>
        <authorList>
            <person name="Wang G."/>
        </authorList>
    </citation>
    <scope>NUCLEOTIDE SEQUENCE</scope>
    <source>
        <strain evidence="2">BMA10</strain>
    </source>
</reference>
<keyword evidence="3" id="KW-1185">Reference proteome</keyword>
<dbReference type="SUPFAM" id="SSF56300">
    <property type="entry name" value="Metallo-dependent phosphatases"/>
    <property type="match status" value="1"/>
</dbReference>
<dbReference type="PRINTS" id="PR00114">
    <property type="entry name" value="STPHPHTASE"/>
</dbReference>
<evidence type="ECO:0000313" key="2">
    <source>
        <dbReference type="EMBL" id="MDN5203202.1"/>
    </source>
</evidence>
<dbReference type="Pfam" id="PF00149">
    <property type="entry name" value="Metallophos"/>
    <property type="match status" value="1"/>
</dbReference>
<comment type="caution">
    <text evidence="2">The sequence shown here is derived from an EMBL/GenBank/DDBJ whole genome shotgun (WGS) entry which is preliminary data.</text>
</comment>
<accession>A0ABT8KR13</accession>
<dbReference type="InterPro" id="IPR006186">
    <property type="entry name" value="Ser/Thr-sp_prot-phosphatase"/>
</dbReference>
<gene>
    <name evidence="2" type="ORF">QQ008_17565</name>
</gene>
<evidence type="ECO:0000259" key="1">
    <source>
        <dbReference type="Pfam" id="PF00149"/>
    </source>
</evidence>
<sequence length="226" mass="25516">MTKDNIFVVGDVHGCYHTFMELLNNHWNRNNELLIQLGDLIDRGNFSPEVVDFSRALQNDPETEAVFLAGNHEYLAINHYKGDMNEAWFYNGGVETLRQFSKSSIGFEEAAQWFSELPLFWENEHVFVSHAGIGENGNLDNPYDLNGILWNRGTLKNIGKLQIIGHTPQRDGKPKFFTESNAYCIDTGAYLNLALTGIRISSDGTVLDMVQVPTKDIDLEPLSYAV</sequence>
<dbReference type="InterPro" id="IPR050126">
    <property type="entry name" value="Ap4A_hydrolase"/>
</dbReference>
<dbReference type="InterPro" id="IPR029052">
    <property type="entry name" value="Metallo-depent_PP-like"/>
</dbReference>
<organism evidence="2 3">
    <name type="scientific">Splendidivirga corallicola</name>
    <dbReference type="NCBI Taxonomy" id="3051826"/>
    <lineage>
        <taxon>Bacteria</taxon>
        <taxon>Pseudomonadati</taxon>
        <taxon>Bacteroidota</taxon>
        <taxon>Cytophagia</taxon>
        <taxon>Cytophagales</taxon>
        <taxon>Splendidivirgaceae</taxon>
        <taxon>Splendidivirga</taxon>
    </lineage>
</organism>
<dbReference type="EC" id="3.1.-.-" evidence="2"/>
<dbReference type="GO" id="GO:0016787">
    <property type="term" value="F:hydrolase activity"/>
    <property type="evidence" value="ECO:0007669"/>
    <property type="project" value="UniProtKB-KW"/>
</dbReference>
<dbReference type="PANTHER" id="PTHR42850">
    <property type="entry name" value="METALLOPHOSPHOESTERASE"/>
    <property type="match status" value="1"/>
</dbReference>
<dbReference type="RefSeq" id="WP_346753223.1">
    <property type="nucleotide sequence ID" value="NZ_JAUJEA010000006.1"/>
</dbReference>
<dbReference type="PANTHER" id="PTHR42850:SF4">
    <property type="entry name" value="ZINC-DEPENDENT ENDOPOLYPHOSPHATASE"/>
    <property type="match status" value="1"/>
</dbReference>
<dbReference type="CDD" id="cd00144">
    <property type="entry name" value="MPP_PPP_family"/>
    <property type="match status" value="1"/>
</dbReference>
<protein>
    <submittedName>
        <fullName evidence="2">Metallophosphoesterase family protein</fullName>
        <ecNumber evidence="2">3.1.-.-</ecNumber>
    </submittedName>
</protein>
<name>A0ABT8KR13_9BACT</name>
<feature type="domain" description="Calcineurin-like phosphoesterase" evidence="1">
    <location>
        <begin position="6"/>
        <end position="181"/>
    </location>
</feature>
<dbReference type="InterPro" id="IPR004843">
    <property type="entry name" value="Calcineurin-like_PHP"/>
</dbReference>
<evidence type="ECO:0000313" key="3">
    <source>
        <dbReference type="Proteomes" id="UP001172082"/>
    </source>
</evidence>
<proteinExistence type="predicted"/>
<dbReference type="Gene3D" id="3.60.21.10">
    <property type="match status" value="1"/>
</dbReference>